<dbReference type="EMBL" id="CP060394">
    <property type="protein sequence ID" value="QNI33083.1"/>
    <property type="molecule type" value="Genomic_DNA"/>
</dbReference>
<evidence type="ECO:0000313" key="4">
    <source>
        <dbReference type="Proteomes" id="UP000515312"/>
    </source>
</evidence>
<accession>A0A7G8BKL3</accession>
<reference evidence="3 4" key="1">
    <citation type="submission" date="2020-08" db="EMBL/GenBank/DDBJ databases">
        <title>Edaphobacter telluris sp. nov. and Acidobacterium dinghuensis sp. nov., two acidobacteria isolated from forest soil.</title>
        <authorList>
            <person name="Fu J."/>
            <person name="Qiu L."/>
        </authorList>
    </citation>
    <scope>NUCLEOTIDE SEQUENCE [LARGE SCALE GENOMIC DNA]</scope>
    <source>
        <strain evidence="3">4Y35</strain>
    </source>
</reference>
<name>A0A7G8BKL3_9BACT</name>
<dbReference type="RefSeq" id="WP_186744215.1">
    <property type="nucleotide sequence ID" value="NZ_CP060394.1"/>
</dbReference>
<feature type="region of interest" description="Disordered" evidence="1">
    <location>
        <begin position="32"/>
        <end position="63"/>
    </location>
</feature>
<keyword evidence="4" id="KW-1185">Reference proteome</keyword>
<evidence type="ECO:0000313" key="3">
    <source>
        <dbReference type="EMBL" id="QNI33083.1"/>
    </source>
</evidence>
<feature type="domain" description="DUF4232" evidence="2">
    <location>
        <begin position="84"/>
        <end position="222"/>
    </location>
</feature>
<protein>
    <submittedName>
        <fullName evidence="3">DUF4232 domain-containing protein</fullName>
    </submittedName>
</protein>
<organism evidence="3 4">
    <name type="scientific">Alloacidobacterium dinghuense</name>
    <dbReference type="NCBI Taxonomy" id="2763107"/>
    <lineage>
        <taxon>Bacteria</taxon>
        <taxon>Pseudomonadati</taxon>
        <taxon>Acidobacteriota</taxon>
        <taxon>Terriglobia</taxon>
        <taxon>Terriglobales</taxon>
        <taxon>Acidobacteriaceae</taxon>
        <taxon>Alloacidobacterium</taxon>
    </lineage>
</organism>
<evidence type="ECO:0000256" key="1">
    <source>
        <dbReference type="SAM" id="MobiDB-lite"/>
    </source>
</evidence>
<dbReference type="Pfam" id="PF14016">
    <property type="entry name" value="DUF4232"/>
    <property type="match status" value="1"/>
</dbReference>
<dbReference type="AlphaFoldDB" id="A0A7G8BKL3"/>
<dbReference type="KEGG" id="adin:H7849_03645"/>
<dbReference type="InterPro" id="IPR025326">
    <property type="entry name" value="DUF4232"/>
</dbReference>
<sequence length="229" mass="23716">MAPPLSRIAPIVLAGSLMIIGSLLESCAHSTHTSSLKGGAPVLLDEDNPRAHGGTNPNAPYLMAAGSPQLVKRSETTTTASGPCESKDLAVTEIAAAVNGNYRAVKLAFDNEGITPCHIGGYPTISLLDKTGTPVANLVVDRVSESSISARLSQGPMQTSAAKPDAQVTIAPKGEAWFQIGWSTGQDCPVVSRISVTAPGATESFSVNHPLTVCEGRVQITTLRSDQGE</sequence>
<proteinExistence type="predicted"/>
<dbReference type="Proteomes" id="UP000515312">
    <property type="component" value="Chromosome"/>
</dbReference>
<evidence type="ECO:0000259" key="2">
    <source>
        <dbReference type="Pfam" id="PF14016"/>
    </source>
</evidence>
<gene>
    <name evidence="3" type="ORF">H7849_03645</name>
</gene>